<feature type="non-terminal residue" evidence="2">
    <location>
        <position position="425"/>
    </location>
</feature>
<dbReference type="SUPFAM" id="SSF53474">
    <property type="entry name" value="alpha/beta-Hydrolases"/>
    <property type="match status" value="1"/>
</dbReference>
<dbReference type="Gene3D" id="3.40.50.1820">
    <property type="entry name" value="alpha/beta hydrolase"/>
    <property type="match status" value="1"/>
</dbReference>
<keyword evidence="2" id="KW-0378">Hydrolase</keyword>
<dbReference type="Proteomes" id="UP000241868">
    <property type="component" value="Unassembled WGS sequence"/>
</dbReference>
<dbReference type="GO" id="GO:0016787">
    <property type="term" value="F:hydrolase activity"/>
    <property type="evidence" value="ECO:0007669"/>
    <property type="project" value="UniProtKB-KW"/>
</dbReference>
<name>A0A2P7TXG6_9NEIS</name>
<gene>
    <name evidence="2" type="ORF">C7N83_12730</name>
</gene>
<proteinExistence type="predicted"/>
<accession>A0A2P7TXG6</accession>
<evidence type="ECO:0000259" key="1">
    <source>
        <dbReference type="Pfam" id="PF20434"/>
    </source>
</evidence>
<dbReference type="NCBIfam" id="NF041556">
    <property type="entry name" value="tannase_B"/>
    <property type="match status" value="1"/>
</dbReference>
<comment type="caution">
    <text evidence="2">The sequence shown here is derived from an EMBL/GenBank/DDBJ whole genome shotgun (WGS) entry which is preliminary data.</text>
</comment>
<dbReference type="PROSITE" id="PS51257">
    <property type="entry name" value="PROKAR_LIPOPROTEIN"/>
    <property type="match status" value="1"/>
</dbReference>
<evidence type="ECO:0000313" key="3">
    <source>
        <dbReference type="Proteomes" id="UP000241868"/>
    </source>
</evidence>
<organism evidence="2 3">
    <name type="scientific">Neisseria iguanae</name>
    <dbReference type="NCBI Taxonomy" id="90242"/>
    <lineage>
        <taxon>Bacteria</taxon>
        <taxon>Pseudomonadati</taxon>
        <taxon>Pseudomonadota</taxon>
        <taxon>Betaproteobacteria</taxon>
        <taxon>Neisseriales</taxon>
        <taxon>Neisseriaceae</taxon>
        <taxon>Neisseria</taxon>
    </lineage>
</organism>
<evidence type="ECO:0000313" key="2">
    <source>
        <dbReference type="EMBL" id="PSJ79355.1"/>
    </source>
</evidence>
<sequence length="425" mass="45394">MKMNAVNKTLLAAAVAVGLSACEATSDKVKHDLDFSKQKYTVQSMAVNGETIKFRAYEGIVYVKNPVDAEYEVMNIYVPEQYYQGGSIDGFTAETAPIFFPNQIGGYMPAKPAKPELKSPRGLMAGNAVKSPNAAAVALLKGYVVASAGARGRTSANGKAPAAVADLKAAIRYLKANDKVMPGDAGKIIANGTSAGGALSALLGATGNHRDYDAHLKALGAADAGDDIFAVSAYCPITDLEHADMAYEWQFNGVNDYKKMNVTMLDYNVKRELVPGTLTDDQKVLSDKLKPMYPAYINSLHLKDAQGRALTLDQNGNGSFKNFVSGFLAQSAQKELDAGKEVKADWLTVKNGKVSAVDFAQYAQTAGRQKTPPAFDDVDLSTGENQLFGNANTDKQHFTAFAMENSTAQNAALANAQDIKMMNPL</sequence>
<feature type="domain" description="BD-FAE-like" evidence="1">
    <location>
        <begin position="135"/>
        <end position="254"/>
    </location>
</feature>
<protein>
    <submittedName>
        <fullName evidence="2">Alpha/beta hydrolase</fullName>
    </submittedName>
</protein>
<dbReference type="InterPro" id="IPR048124">
    <property type="entry name" value="Tannase_B"/>
</dbReference>
<dbReference type="InterPro" id="IPR029058">
    <property type="entry name" value="AB_hydrolase_fold"/>
</dbReference>
<dbReference type="EMBL" id="PXYY01000123">
    <property type="protein sequence ID" value="PSJ79355.1"/>
    <property type="molecule type" value="Genomic_DNA"/>
</dbReference>
<reference evidence="2 3" key="1">
    <citation type="submission" date="2018-03" db="EMBL/GenBank/DDBJ databases">
        <title>Neisseria weixii sp. nov., isolated from the intestinal contents of Tibetan Plateau pika (Ochotona curzoniae) in Yushu, Qinghai Province, China.</title>
        <authorList>
            <person name="Gui Z."/>
        </authorList>
    </citation>
    <scope>NUCLEOTIDE SEQUENCE [LARGE SCALE GENOMIC DNA]</scope>
    <source>
        <strain evidence="2 3">ATCC 51483</strain>
    </source>
</reference>
<dbReference type="Pfam" id="PF20434">
    <property type="entry name" value="BD-FAE"/>
    <property type="match status" value="1"/>
</dbReference>
<dbReference type="InterPro" id="IPR049492">
    <property type="entry name" value="BD-FAE-like_dom"/>
</dbReference>
<keyword evidence="3" id="KW-1185">Reference proteome</keyword>
<dbReference type="AlphaFoldDB" id="A0A2P7TXG6"/>